<dbReference type="AlphaFoldDB" id="A0A1C4GY25"/>
<proteinExistence type="predicted"/>
<sequence>MHINDEENPDYFLTSRLRISIVDTSEIIELSPILRRLIPSNVVVKDYSKALDVELENSSIGAAEYGKVYQYQLIDFSDLGEI</sequence>
<dbReference type="EMBL" id="FMBK01000012">
    <property type="protein sequence ID" value="SCC72803.1"/>
    <property type="molecule type" value="Genomic_DNA"/>
</dbReference>
<gene>
    <name evidence="1" type="ORF">GA0116959_11276</name>
</gene>
<organism evidence="1 2">
    <name type="scientific">Acinetobacter albensis</name>
    <dbReference type="NCBI Taxonomy" id="1673609"/>
    <lineage>
        <taxon>Bacteria</taxon>
        <taxon>Pseudomonadati</taxon>
        <taxon>Pseudomonadota</taxon>
        <taxon>Gammaproteobacteria</taxon>
        <taxon>Moraxellales</taxon>
        <taxon>Moraxellaceae</taxon>
        <taxon>Acinetobacter</taxon>
    </lineage>
</organism>
<dbReference type="RefSeq" id="WP_213030766.1">
    <property type="nucleotide sequence ID" value="NZ_FMBK01000012.1"/>
</dbReference>
<reference evidence="1 2" key="1">
    <citation type="submission" date="2016-08" db="EMBL/GenBank/DDBJ databases">
        <authorList>
            <person name="Seilhamer J.J."/>
        </authorList>
    </citation>
    <scope>NUCLEOTIDE SEQUENCE [LARGE SCALE GENOMIC DNA]</scope>
    <source>
        <strain evidence="1 2">ANC 4874</strain>
    </source>
</reference>
<evidence type="ECO:0000313" key="2">
    <source>
        <dbReference type="Proteomes" id="UP000243661"/>
    </source>
</evidence>
<evidence type="ECO:0000313" key="1">
    <source>
        <dbReference type="EMBL" id="SCC72803.1"/>
    </source>
</evidence>
<protein>
    <submittedName>
        <fullName evidence="1">Uncharacterized protein</fullName>
    </submittedName>
</protein>
<dbReference type="Proteomes" id="UP000243661">
    <property type="component" value="Unassembled WGS sequence"/>
</dbReference>
<accession>A0A1C4GY25</accession>
<name>A0A1C4GY25_9GAMM</name>